<dbReference type="GO" id="GO:0065003">
    <property type="term" value="P:protein-containing complex assembly"/>
    <property type="evidence" value="ECO:0007669"/>
    <property type="project" value="UniProtKB-ARBA"/>
</dbReference>
<dbReference type="PANTHER" id="PTHR21625">
    <property type="entry name" value="NYD-SP28 PROTEIN"/>
    <property type="match status" value="1"/>
</dbReference>
<evidence type="ECO:0000259" key="17">
    <source>
        <dbReference type="Pfam" id="PF14772"/>
    </source>
</evidence>
<comment type="subcellular location">
    <subcellularLocation>
        <location evidence="1">Cytoplasm</location>
        <location evidence="1">Cytoskeleton</location>
        <location evidence="1">Flagellum axoneme</location>
    </subcellularLocation>
    <subcellularLocation>
        <location evidence="10">Cytoplasm</location>
        <location evidence="10">Cytoskeleton</location>
        <location evidence="10">Flagellum basal body</location>
    </subcellularLocation>
</comment>
<dbReference type="Pfam" id="PF14775">
    <property type="entry name" value="NYD-SP28_assoc"/>
    <property type="match status" value="1"/>
</dbReference>
<evidence type="ECO:0000256" key="1">
    <source>
        <dbReference type="ARBA" id="ARBA00004611"/>
    </source>
</evidence>
<keyword evidence="3" id="KW-0963">Cytoplasm</keyword>
<evidence type="ECO:0000256" key="6">
    <source>
        <dbReference type="ARBA" id="ARBA00023069"/>
    </source>
</evidence>
<keyword evidence="8" id="KW-0966">Cell projection</keyword>
<comment type="function">
    <text evidence="14">Component of the nexin-dynein regulatory complex (N-DRC), a key regulator of ciliary/flagellar motility which maintains the alignment and integrity of the distal axoneme and regulates microtubule sliding in motile axonemes. Plays a critical role in the assembly of N-DRC and also stabilizes the assembly of multiple inner dynein arms and radial spokes. Coassembles with DRC1 to form a central scaffold needed for assembly of the N-DRC and its attachment to the outer doublet microtubules.</text>
</comment>
<evidence type="ECO:0000256" key="7">
    <source>
        <dbReference type="ARBA" id="ARBA00023212"/>
    </source>
</evidence>
<dbReference type="PANTHER" id="PTHR21625:SF0">
    <property type="entry name" value="DYNEIN REGULATORY COMPLEX SUBUNIT 2"/>
    <property type="match status" value="1"/>
</dbReference>
<accession>A0ABD0WNB0</accession>
<feature type="coiled-coil region" evidence="16">
    <location>
        <begin position="203"/>
        <end position="287"/>
    </location>
</feature>
<reference evidence="19 20" key="1">
    <citation type="submission" date="2024-06" db="EMBL/GenBank/DDBJ databases">
        <authorList>
            <person name="Pan Q."/>
            <person name="Wen M."/>
            <person name="Jouanno E."/>
            <person name="Zahm M."/>
            <person name="Klopp C."/>
            <person name="Cabau C."/>
            <person name="Louis A."/>
            <person name="Berthelot C."/>
            <person name="Parey E."/>
            <person name="Roest Crollius H."/>
            <person name="Montfort J."/>
            <person name="Robinson-Rechavi M."/>
            <person name="Bouchez O."/>
            <person name="Lampietro C."/>
            <person name="Lopez Roques C."/>
            <person name="Donnadieu C."/>
            <person name="Postlethwait J."/>
            <person name="Bobe J."/>
            <person name="Verreycken H."/>
            <person name="Guiguen Y."/>
        </authorList>
    </citation>
    <scope>NUCLEOTIDE SEQUENCE [LARGE SCALE GENOMIC DNA]</scope>
    <source>
        <strain evidence="19">Up_M1</strain>
        <tissue evidence="19">Testis</tissue>
    </source>
</reference>
<keyword evidence="7" id="KW-0206">Cytoskeleton</keyword>
<evidence type="ECO:0000256" key="12">
    <source>
        <dbReference type="ARBA" id="ARBA00040899"/>
    </source>
</evidence>
<evidence type="ECO:0000313" key="20">
    <source>
        <dbReference type="Proteomes" id="UP001557470"/>
    </source>
</evidence>
<comment type="similarity">
    <text evidence="11">Belongs to the DRC2 family.</text>
</comment>
<keyword evidence="20" id="KW-1185">Reference proteome</keyword>
<keyword evidence="4" id="KW-0282">Flagellum</keyword>
<name>A0ABD0WNB0_UMBPY</name>
<comment type="function">
    <text evidence="15">Component of the nexin-dynein regulatory complex (N-DRC) a key regulator of ciliary/flagellar motility which maintains the alignment and integrity of the distal axoneme and regulates microtubule sliding in motile axonemes. Plays a critical role in the assembly of N-DRC and also stabilizes the assembly of multiple inner dynein arms and radial spokes. Coassembles with CCDC65/DRC2 to form a central scaffold needed for assembly of the N-DRC and its attachment to the outer doublet microtubules.</text>
</comment>
<evidence type="ECO:0000256" key="4">
    <source>
        <dbReference type="ARBA" id="ARBA00022846"/>
    </source>
</evidence>
<evidence type="ECO:0000256" key="10">
    <source>
        <dbReference type="ARBA" id="ARBA00037841"/>
    </source>
</evidence>
<evidence type="ECO:0000256" key="9">
    <source>
        <dbReference type="ARBA" id="ARBA00031554"/>
    </source>
</evidence>
<organism evidence="19 20">
    <name type="scientific">Umbra pygmaea</name>
    <name type="common">Eastern mudminnow</name>
    <dbReference type="NCBI Taxonomy" id="75934"/>
    <lineage>
        <taxon>Eukaryota</taxon>
        <taxon>Metazoa</taxon>
        <taxon>Chordata</taxon>
        <taxon>Craniata</taxon>
        <taxon>Vertebrata</taxon>
        <taxon>Euteleostomi</taxon>
        <taxon>Actinopterygii</taxon>
        <taxon>Neopterygii</taxon>
        <taxon>Teleostei</taxon>
        <taxon>Protacanthopterygii</taxon>
        <taxon>Esociformes</taxon>
        <taxon>Umbridae</taxon>
        <taxon>Umbra</taxon>
    </lineage>
</organism>
<evidence type="ECO:0000256" key="8">
    <source>
        <dbReference type="ARBA" id="ARBA00023273"/>
    </source>
</evidence>
<evidence type="ECO:0000313" key="19">
    <source>
        <dbReference type="EMBL" id="KAL0978364.1"/>
    </source>
</evidence>
<keyword evidence="6" id="KW-0969">Cilium</keyword>
<sequence>MPKKGAKKGKQSAMTEEERLVYMQQRAQAEQEMANRKEDMLHQFLKDKLQSEERNSVMNLHKLTQQWRAVLRQARAAELRADIAVLSQTFERVLDRKDNVIKCLVCDLTEAEQQSAQAMRSHLQCVDCLLALQNARLASLEQQWNTSLEELNSEFNSEREQILSQHQRECAYLNDVTFVMEQYYTKVEGETRLNYQSTRDEIKNKNIEEKHALKAQLEKKEQSLRHQYQLAQSNYREATEDRLIACNTLMTRDQQSEQEIANQNTRLQKMQDAISALRSRLTSIQREGEGMAQGLRAVKEELTLQACQLKDQLSRARDAQRSQLTNLIVHSNAATKKLQGITSKGERLLRLAEMCRKLETEHEKVLPFYTSSLTAEQESQERATVMEPPSEELAQAMLDYAVLDRFWQRYNKVLLERLCLEQERGAVTQENQQLRVLLRQYLDGISVSDEILRRHNPLLIVSRPTLGIPPTADTQRNHCTVIEAAHIVQHTL</sequence>
<comment type="caution">
    <text evidence="19">The sequence shown here is derived from an EMBL/GenBank/DDBJ whole genome shotgun (WGS) entry which is preliminary data.</text>
</comment>
<evidence type="ECO:0000256" key="16">
    <source>
        <dbReference type="SAM" id="Coils"/>
    </source>
</evidence>
<dbReference type="AlphaFoldDB" id="A0ABD0WNB0"/>
<gene>
    <name evidence="19" type="ORF">UPYG_G00169520</name>
</gene>
<evidence type="ECO:0000256" key="2">
    <source>
        <dbReference type="ARBA" id="ARBA00013815"/>
    </source>
</evidence>
<evidence type="ECO:0000256" key="15">
    <source>
        <dbReference type="ARBA" id="ARBA00046115"/>
    </source>
</evidence>
<evidence type="ECO:0000256" key="11">
    <source>
        <dbReference type="ARBA" id="ARBA00038424"/>
    </source>
</evidence>
<dbReference type="EMBL" id="JAGEUA010000005">
    <property type="protein sequence ID" value="KAL0978364.1"/>
    <property type="molecule type" value="Genomic_DNA"/>
</dbReference>
<evidence type="ECO:0000256" key="5">
    <source>
        <dbReference type="ARBA" id="ARBA00023054"/>
    </source>
</evidence>
<feature type="domain" description="Dynein regulatory complex protein 1 C-terminal" evidence="18">
    <location>
        <begin position="400"/>
        <end position="442"/>
    </location>
</feature>
<dbReference type="GO" id="GO:0035082">
    <property type="term" value="P:axoneme assembly"/>
    <property type="evidence" value="ECO:0007669"/>
    <property type="project" value="UniProtKB-ARBA"/>
</dbReference>
<dbReference type="InterPro" id="IPR039750">
    <property type="entry name" value="DRC1/DRC2"/>
</dbReference>
<keyword evidence="5 16" id="KW-0175">Coiled coil</keyword>
<evidence type="ECO:0000256" key="3">
    <source>
        <dbReference type="ARBA" id="ARBA00022490"/>
    </source>
</evidence>
<feature type="domain" description="Dynein regulatory complex protein 1/2 N-terminal" evidence="17">
    <location>
        <begin position="25"/>
        <end position="126"/>
    </location>
</feature>
<proteinExistence type="inferred from homology"/>
<dbReference type="Pfam" id="PF14772">
    <property type="entry name" value="NYD-SP28"/>
    <property type="match status" value="1"/>
</dbReference>
<evidence type="ECO:0000259" key="18">
    <source>
        <dbReference type="Pfam" id="PF14775"/>
    </source>
</evidence>
<dbReference type="InterPro" id="IPR029440">
    <property type="entry name" value="DRC1_C"/>
</dbReference>
<dbReference type="Proteomes" id="UP001557470">
    <property type="component" value="Unassembled WGS sequence"/>
</dbReference>
<dbReference type="InterPro" id="IPR039505">
    <property type="entry name" value="DRC1/2_N"/>
</dbReference>
<evidence type="ECO:0000256" key="14">
    <source>
        <dbReference type="ARBA" id="ARBA00045865"/>
    </source>
</evidence>
<evidence type="ECO:0000256" key="13">
    <source>
        <dbReference type="ARBA" id="ARBA00041517"/>
    </source>
</evidence>
<protein>
    <recommendedName>
        <fullName evidence="2">Dynein regulatory complex protein 1</fullName>
    </recommendedName>
    <alternativeName>
        <fullName evidence="9">Coiled-coil domain-containing protein 164</fullName>
    </alternativeName>
    <alternativeName>
        <fullName evidence="13">Coiled-coil domain-containing protein 65</fullName>
    </alternativeName>
    <alternativeName>
        <fullName evidence="12">Dynein regulatory complex subunit 2</fullName>
    </alternativeName>
</protein>